<dbReference type="AlphaFoldDB" id="A0AAD6T1F3"/>
<proteinExistence type="predicted"/>
<comment type="caution">
    <text evidence="2">The sequence shown here is derived from an EMBL/GenBank/DDBJ whole genome shotgun (WGS) entry which is preliminary data.</text>
</comment>
<sequence>MPKTPRYSTRSARRRSESPTKPPLVSEFIDDEAHESQAVNLSYSSGYGSCLPFPLYQRFGWSGKSRRVRRYEADFIDDSMFRKPTGVKATKRSSTDSPPSAAYIPPKRARRGRPTAPSAAVETPEGHVDRSAFDPNAMAEFMAGWMEEFMSKQAAKSDASTPSKPRRIDFDQLELARGLAVSSAHNRIRATSSANTEFGGDAAARVSPVWDIEDDEPGVSVPLTNKGKGKASSSGSRSLQVQEVKDVFDASPEDKSLTDVVDKARAASRSQLSSFVLKTRKGASRAAVNSALEDDNMTHQETPPWGIWSD</sequence>
<evidence type="ECO:0000313" key="3">
    <source>
        <dbReference type="Proteomes" id="UP001218188"/>
    </source>
</evidence>
<evidence type="ECO:0000256" key="1">
    <source>
        <dbReference type="SAM" id="MobiDB-lite"/>
    </source>
</evidence>
<organism evidence="2 3">
    <name type="scientific">Mycena alexandri</name>
    <dbReference type="NCBI Taxonomy" id="1745969"/>
    <lineage>
        <taxon>Eukaryota</taxon>
        <taxon>Fungi</taxon>
        <taxon>Dikarya</taxon>
        <taxon>Basidiomycota</taxon>
        <taxon>Agaricomycotina</taxon>
        <taxon>Agaricomycetes</taxon>
        <taxon>Agaricomycetidae</taxon>
        <taxon>Agaricales</taxon>
        <taxon>Marasmiineae</taxon>
        <taxon>Mycenaceae</taxon>
        <taxon>Mycena</taxon>
    </lineage>
</organism>
<reference evidence="2" key="1">
    <citation type="submission" date="2023-03" db="EMBL/GenBank/DDBJ databases">
        <title>Massive genome expansion in bonnet fungi (Mycena s.s.) driven by repeated elements and novel gene families across ecological guilds.</title>
        <authorList>
            <consortium name="Lawrence Berkeley National Laboratory"/>
            <person name="Harder C.B."/>
            <person name="Miyauchi S."/>
            <person name="Viragh M."/>
            <person name="Kuo A."/>
            <person name="Thoen E."/>
            <person name="Andreopoulos B."/>
            <person name="Lu D."/>
            <person name="Skrede I."/>
            <person name="Drula E."/>
            <person name="Henrissat B."/>
            <person name="Morin E."/>
            <person name="Kohler A."/>
            <person name="Barry K."/>
            <person name="LaButti K."/>
            <person name="Morin E."/>
            <person name="Salamov A."/>
            <person name="Lipzen A."/>
            <person name="Mereny Z."/>
            <person name="Hegedus B."/>
            <person name="Baldrian P."/>
            <person name="Stursova M."/>
            <person name="Weitz H."/>
            <person name="Taylor A."/>
            <person name="Grigoriev I.V."/>
            <person name="Nagy L.G."/>
            <person name="Martin F."/>
            <person name="Kauserud H."/>
        </authorList>
    </citation>
    <scope>NUCLEOTIDE SEQUENCE</scope>
    <source>
        <strain evidence="2">CBHHK200</strain>
    </source>
</reference>
<protein>
    <submittedName>
        <fullName evidence="2">Uncharacterized protein</fullName>
    </submittedName>
</protein>
<feature type="region of interest" description="Disordered" evidence="1">
    <location>
        <begin position="1"/>
        <end position="31"/>
    </location>
</feature>
<name>A0AAD6T1F3_9AGAR</name>
<dbReference type="EMBL" id="JARJCM010000036">
    <property type="protein sequence ID" value="KAJ7037573.1"/>
    <property type="molecule type" value="Genomic_DNA"/>
</dbReference>
<keyword evidence="3" id="KW-1185">Reference proteome</keyword>
<feature type="region of interest" description="Disordered" evidence="1">
    <location>
        <begin position="289"/>
        <end position="310"/>
    </location>
</feature>
<feature type="compositionally biased region" description="Polar residues" evidence="1">
    <location>
        <begin position="1"/>
        <end position="10"/>
    </location>
</feature>
<gene>
    <name evidence="2" type="ORF">C8F04DRAFT_1180314</name>
</gene>
<feature type="region of interest" description="Disordered" evidence="1">
    <location>
        <begin position="213"/>
        <end position="239"/>
    </location>
</feature>
<evidence type="ECO:0000313" key="2">
    <source>
        <dbReference type="EMBL" id="KAJ7037573.1"/>
    </source>
</evidence>
<feature type="region of interest" description="Disordered" evidence="1">
    <location>
        <begin position="86"/>
        <end position="131"/>
    </location>
</feature>
<dbReference type="Proteomes" id="UP001218188">
    <property type="component" value="Unassembled WGS sequence"/>
</dbReference>
<accession>A0AAD6T1F3</accession>